<evidence type="ECO:0000313" key="5">
    <source>
        <dbReference type="Proteomes" id="UP000544095"/>
    </source>
</evidence>
<feature type="non-terminal residue" evidence="4">
    <location>
        <position position="143"/>
    </location>
</feature>
<gene>
    <name evidence="4" type="ORF">FPANT_13682</name>
</gene>
<dbReference type="InterPro" id="IPR053181">
    <property type="entry name" value="EcdB-like_regulator"/>
</dbReference>
<dbReference type="EMBL" id="JAAOAR010001119">
    <property type="protein sequence ID" value="KAF5570754.1"/>
    <property type="molecule type" value="Genomic_DNA"/>
</dbReference>
<dbReference type="PROSITE" id="PS50048">
    <property type="entry name" value="ZN2_CY6_FUNGAL_2"/>
    <property type="match status" value="1"/>
</dbReference>
<dbReference type="SMART" id="SM00066">
    <property type="entry name" value="GAL4"/>
    <property type="match status" value="1"/>
</dbReference>
<dbReference type="Proteomes" id="UP000544095">
    <property type="component" value="Unassembled WGS sequence"/>
</dbReference>
<reference evidence="4 5" key="1">
    <citation type="submission" date="2020-05" db="EMBL/GenBank/DDBJ databases">
        <title>Identification and distribution of gene clusters putatively required for synthesis of sphingolipid metabolism inhibitors in phylogenetically diverse species of the filamentous fungus Fusarium.</title>
        <authorList>
            <person name="Kim H.-S."/>
            <person name="Busman M."/>
            <person name="Brown D.W."/>
            <person name="Divon H."/>
            <person name="Uhlig S."/>
            <person name="Proctor R.H."/>
        </authorList>
    </citation>
    <scope>NUCLEOTIDE SEQUENCE [LARGE SCALE GENOMIC DNA]</scope>
    <source>
        <strain evidence="4 5">NRRL 25211</strain>
    </source>
</reference>
<evidence type="ECO:0000259" key="3">
    <source>
        <dbReference type="PROSITE" id="PS50048"/>
    </source>
</evidence>
<dbReference type="PANTHER" id="PTHR47785">
    <property type="entry name" value="ZN(II)2CYS6 TRANSCRIPTION FACTOR (EUROFUNG)-RELATED-RELATED"/>
    <property type="match status" value="1"/>
</dbReference>
<dbReference type="CDD" id="cd00067">
    <property type="entry name" value="GAL4"/>
    <property type="match status" value="1"/>
</dbReference>
<evidence type="ECO:0000256" key="1">
    <source>
        <dbReference type="ARBA" id="ARBA00023242"/>
    </source>
</evidence>
<evidence type="ECO:0000256" key="2">
    <source>
        <dbReference type="SAM" id="MobiDB-lite"/>
    </source>
</evidence>
<dbReference type="GO" id="GO:0000981">
    <property type="term" value="F:DNA-binding transcription factor activity, RNA polymerase II-specific"/>
    <property type="evidence" value="ECO:0007669"/>
    <property type="project" value="InterPro"/>
</dbReference>
<dbReference type="Pfam" id="PF00172">
    <property type="entry name" value="Zn_clus"/>
    <property type="match status" value="1"/>
</dbReference>
<dbReference type="InterPro" id="IPR036864">
    <property type="entry name" value="Zn2-C6_fun-type_DNA-bd_sf"/>
</dbReference>
<comment type="caution">
    <text evidence="4">The sequence shown here is derived from an EMBL/GenBank/DDBJ whole genome shotgun (WGS) entry which is preliminary data.</text>
</comment>
<accession>A0A8H5KCF0</accession>
<feature type="domain" description="Zn(2)-C6 fungal-type" evidence="3">
    <location>
        <begin position="36"/>
        <end position="66"/>
    </location>
</feature>
<sequence length="143" mass="15766">MSPQTSEMSAEADRRPGKRPAARGTAFYPRKRANTACQVCRARKTKCDNQKPACSYCVSVGATCIQSPVDLSAFDPASLKILERLDELEKLIREPKPNATSQDVAQHETELLPEESPSQLSPENLGDIPLRSILPEKMESLLL</sequence>
<dbReference type="GO" id="GO:0008270">
    <property type="term" value="F:zinc ion binding"/>
    <property type="evidence" value="ECO:0007669"/>
    <property type="project" value="InterPro"/>
</dbReference>
<dbReference type="Gene3D" id="4.10.240.10">
    <property type="entry name" value="Zn(2)-C6 fungal-type DNA-binding domain"/>
    <property type="match status" value="1"/>
</dbReference>
<organism evidence="4 5">
    <name type="scientific">Fusarium pseudoanthophilum</name>
    <dbReference type="NCBI Taxonomy" id="48495"/>
    <lineage>
        <taxon>Eukaryota</taxon>
        <taxon>Fungi</taxon>
        <taxon>Dikarya</taxon>
        <taxon>Ascomycota</taxon>
        <taxon>Pezizomycotina</taxon>
        <taxon>Sordariomycetes</taxon>
        <taxon>Hypocreomycetidae</taxon>
        <taxon>Hypocreales</taxon>
        <taxon>Nectriaceae</taxon>
        <taxon>Fusarium</taxon>
        <taxon>Fusarium fujikuroi species complex</taxon>
    </lineage>
</organism>
<dbReference type="SUPFAM" id="SSF57701">
    <property type="entry name" value="Zn2/Cys6 DNA-binding domain"/>
    <property type="match status" value="1"/>
</dbReference>
<feature type="region of interest" description="Disordered" evidence="2">
    <location>
        <begin position="1"/>
        <end position="27"/>
    </location>
</feature>
<name>A0A8H5KCF0_9HYPO</name>
<dbReference type="PANTHER" id="PTHR47785:SF5">
    <property type="entry name" value="ZN(II)2CYS6 TRANSCRIPTION FACTOR (EUROFUNG)"/>
    <property type="match status" value="1"/>
</dbReference>
<keyword evidence="5" id="KW-1185">Reference proteome</keyword>
<dbReference type="InterPro" id="IPR001138">
    <property type="entry name" value="Zn2Cys6_DnaBD"/>
</dbReference>
<dbReference type="AlphaFoldDB" id="A0A8H5KCF0"/>
<evidence type="ECO:0000313" key="4">
    <source>
        <dbReference type="EMBL" id="KAF5570754.1"/>
    </source>
</evidence>
<protein>
    <submittedName>
        <fullName evidence="4">C6 zinc finger</fullName>
    </submittedName>
</protein>
<keyword evidence="1" id="KW-0539">Nucleus</keyword>
<proteinExistence type="predicted"/>
<dbReference type="PROSITE" id="PS00463">
    <property type="entry name" value="ZN2_CY6_FUNGAL_1"/>
    <property type="match status" value="1"/>
</dbReference>
<feature type="region of interest" description="Disordered" evidence="2">
    <location>
        <begin position="93"/>
        <end position="129"/>
    </location>
</feature>